<evidence type="ECO:0000313" key="2">
    <source>
        <dbReference type="Proteomes" id="UP000228767"/>
    </source>
</evidence>
<comment type="caution">
    <text evidence="1">The sequence shown here is derived from an EMBL/GenBank/DDBJ whole genome shotgun (WGS) entry which is preliminary data.</text>
</comment>
<reference evidence="1 2" key="1">
    <citation type="submission" date="2017-09" db="EMBL/GenBank/DDBJ databases">
        <title>Depth-based differentiation of microbial function through sediment-hosted aquifers and enrichment of novel symbionts in the deep terrestrial subsurface.</title>
        <authorList>
            <person name="Probst A.J."/>
            <person name="Ladd B."/>
            <person name="Jarett J.K."/>
            <person name="Geller-Mcgrath D.E."/>
            <person name="Sieber C.M."/>
            <person name="Emerson J.B."/>
            <person name="Anantharaman K."/>
            <person name="Thomas B.C."/>
            <person name="Malmstrom R."/>
            <person name="Stieglmeier M."/>
            <person name="Klingl A."/>
            <person name="Woyke T."/>
            <person name="Ryan C.M."/>
            <person name="Banfield J.F."/>
        </authorList>
    </citation>
    <scope>NUCLEOTIDE SEQUENCE [LARGE SCALE GENOMIC DNA]</scope>
    <source>
        <strain evidence="1">CG10_big_fil_rev_8_21_14_0_10_51_16</strain>
    </source>
</reference>
<dbReference type="EMBL" id="PCYI01000010">
    <property type="protein sequence ID" value="PIR45017.1"/>
    <property type="molecule type" value="Genomic_DNA"/>
</dbReference>
<dbReference type="Proteomes" id="UP000228767">
    <property type="component" value="Unassembled WGS sequence"/>
</dbReference>
<evidence type="ECO:0008006" key="3">
    <source>
        <dbReference type="Google" id="ProtNLM"/>
    </source>
</evidence>
<name>A0A2H0REX9_9BACT</name>
<dbReference type="AlphaFoldDB" id="A0A2H0REX9"/>
<accession>A0A2H0REX9</accession>
<protein>
    <recommendedName>
        <fullName evidence="3">Transcriptional regulator</fullName>
    </recommendedName>
</protein>
<sequence length="200" mass="22903">MTELLGKLFGSIDRVKIMRLFLMNPDKAFTKASVSRRSKVAARTLTRELRLLSDLKFIKQKQGVEEEEGGSGRKKGWQLDRSFPLLTPVNHLLFNTEPFRNDELVKKFKGAGRIRLIVTAGIFIQGENSRADILIVGDNLKRRALTNALRSIEAEVGRELTYGIFETEEFKYRLTVYDKFVRDLLDYPHEVVLDKLGITA</sequence>
<proteinExistence type="predicted"/>
<organism evidence="1 2">
    <name type="scientific">Candidatus Vogelbacteria bacterium CG10_big_fil_rev_8_21_14_0_10_51_16</name>
    <dbReference type="NCBI Taxonomy" id="1975045"/>
    <lineage>
        <taxon>Bacteria</taxon>
        <taxon>Candidatus Vogeliibacteriota</taxon>
    </lineage>
</organism>
<gene>
    <name evidence="1" type="ORF">COV10_01685</name>
</gene>
<evidence type="ECO:0000313" key="1">
    <source>
        <dbReference type="EMBL" id="PIR45017.1"/>
    </source>
</evidence>